<dbReference type="InterPro" id="IPR038063">
    <property type="entry name" value="Transpep_catalytic_dom"/>
</dbReference>
<keyword evidence="15" id="KW-1185">Reference proteome</keyword>
<evidence type="ECO:0000256" key="8">
    <source>
        <dbReference type="ARBA" id="ARBA00060592"/>
    </source>
</evidence>
<comment type="pathway">
    <text evidence="8">Glycan biosynthesis.</text>
</comment>
<evidence type="ECO:0000256" key="4">
    <source>
        <dbReference type="ARBA" id="ARBA00022801"/>
    </source>
</evidence>
<feature type="domain" description="LysM" evidence="12">
    <location>
        <begin position="141"/>
        <end position="189"/>
    </location>
</feature>
<dbReference type="FunFam" id="2.40.440.10:FF:000003">
    <property type="entry name" value="L,D-transpeptidase YciB"/>
    <property type="match status" value="1"/>
</dbReference>
<organism evidence="14 15">
    <name type="scientific">Piscibacillus halophilus</name>
    <dbReference type="NCBI Taxonomy" id="571933"/>
    <lineage>
        <taxon>Bacteria</taxon>
        <taxon>Bacillati</taxon>
        <taxon>Bacillota</taxon>
        <taxon>Bacilli</taxon>
        <taxon>Bacillales</taxon>
        <taxon>Bacillaceae</taxon>
        <taxon>Piscibacillus</taxon>
    </lineage>
</organism>
<keyword evidence="4" id="KW-0378">Hydrolase</keyword>
<dbReference type="OrthoDB" id="9787225at2"/>
<dbReference type="SMART" id="SM00257">
    <property type="entry name" value="LysM"/>
    <property type="match status" value="2"/>
</dbReference>
<dbReference type="GO" id="GO:0008360">
    <property type="term" value="P:regulation of cell shape"/>
    <property type="evidence" value="ECO:0007669"/>
    <property type="project" value="UniProtKB-UniRule"/>
</dbReference>
<protein>
    <submittedName>
        <fullName evidence="14">Lipoprotein-anchoring transpeptidase ErfK/SrfK</fullName>
    </submittedName>
</protein>
<name>A0A1H9KR65_9BACI</name>
<dbReference type="GO" id="GO:0071972">
    <property type="term" value="F:peptidoglycan L,D-transpeptidase activity"/>
    <property type="evidence" value="ECO:0007669"/>
    <property type="project" value="TreeGrafter"/>
</dbReference>
<dbReference type="SUPFAM" id="SSF141523">
    <property type="entry name" value="L,D-transpeptidase catalytic domain-like"/>
    <property type="match status" value="1"/>
</dbReference>
<dbReference type="RefSeq" id="WP_091775266.1">
    <property type="nucleotide sequence ID" value="NZ_FOES01000040.1"/>
</dbReference>
<evidence type="ECO:0000256" key="9">
    <source>
        <dbReference type="PROSITE-ProRule" id="PRU01373"/>
    </source>
</evidence>
<sequence>MSGDPDSQVTFIPRAERHKKIKKKKKRKRSYYLFVSLLVMVFTIILILSRTMIFDQTNQNGSFLAANLEDSTKTMIQKHTNNLDKRFQVKETEKEANEEEQKTDENADPPIESHEENEAQEEVESTENIEQTNTLTADFVLEHKVKKGETLYSITMLYYASGKYQKEVEAYNGITDPETEIMEGMILQIPDPHYKVVHKVNEGESLLSISQKYYGTEDYAGSLAQYNDIKNPNHLPYDTRIHIPNPSSLKKNVPITPSSSEKPTYKIVISKKSNQLTVYDGDRPVKSFSVGTGKDESKTPEGEFKIINKLEEPWYRAQDIPGGDPTNPLGSHWLGLSVPGTDGTTYGIHGTNDPSTIGKYVSLGCIRMNNSDVKWLYQNIPLETSVHITNQ</sequence>
<keyword evidence="11" id="KW-0812">Transmembrane</keyword>
<proteinExistence type="inferred from homology"/>
<dbReference type="InterPro" id="IPR018392">
    <property type="entry name" value="LysM"/>
</dbReference>
<feature type="compositionally biased region" description="Basic and acidic residues" evidence="10">
    <location>
        <begin position="81"/>
        <end position="117"/>
    </location>
</feature>
<dbReference type="GO" id="GO:0005576">
    <property type="term" value="C:extracellular region"/>
    <property type="evidence" value="ECO:0007669"/>
    <property type="project" value="TreeGrafter"/>
</dbReference>
<dbReference type="STRING" id="571933.SAMN05216362_14011"/>
<keyword evidence="14" id="KW-0449">Lipoprotein</keyword>
<comment type="similarity">
    <text evidence="2">Belongs to the YkuD family.</text>
</comment>
<evidence type="ECO:0000313" key="15">
    <source>
        <dbReference type="Proteomes" id="UP000199427"/>
    </source>
</evidence>
<dbReference type="Pfam" id="PF01476">
    <property type="entry name" value="LysM"/>
    <property type="match status" value="2"/>
</dbReference>
<evidence type="ECO:0000256" key="2">
    <source>
        <dbReference type="ARBA" id="ARBA00005992"/>
    </source>
</evidence>
<dbReference type="UniPathway" id="UPA00219"/>
<feature type="domain" description="L,D-TPase catalytic" evidence="13">
    <location>
        <begin position="265"/>
        <end position="389"/>
    </location>
</feature>
<evidence type="ECO:0000313" key="14">
    <source>
        <dbReference type="EMBL" id="SER01395.1"/>
    </source>
</evidence>
<dbReference type="CDD" id="cd00118">
    <property type="entry name" value="LysM"/>
    <property type="match status" value="2"/>
</dbReference>
<evidence type="ECO:0000256" key="6">
    <source>
        <dbReference type="ARBA" id="ARBA00022984"/>
    </source>
</evidence>
<keyword evidence="3" id="KW-0808">Transferase</keyword>
<evidence type="ECO:0000256" key="1">
    <source>
        <dbReference type="ARBA" id="ARBA00004752"/>
    </source>
</evidence>
<dbReference type="PROSITE" id="PS51782">
    <property type="entry name" value="LYSM"/>
    <property type="match status" value="2"/>
</dbReference>
<dbReference type="Pfam" id="PF03734">
    <property type="entry name" value="YkuD"/>
    <property type="match status" value="1"/>
</dbReference>
<dbReference type="GO" id="GO:0071555">
    <property type="term" value="P:cell wall organization"/>
    <property type="evidence" value="ECO:0007669"/>
    <property type="project" value="UniProtKB-UniRule"/>
</dbReference>
<dbReference type="GO" id="GO:0016740">
    <property type="term" value="F:transferase activity"/>
    <property type="evidence" value="ECO:0007669"/>
    <property type="project" value="UniProtKB-KW"/>
</dbReference>
<feature type="transmembrane region" description="Helical" evidence="11">
    <location>
        <begin position="30"/>
        <end position="49"/>
    </location>
</feature>
<dbReference type="EMBL" id="FOES01000040">
    <property type="protein sequence ID" value="SER01395.1"/>
    <property type="molecule type" value="Genomic_DNA"/>
</dbReference>
<keyword evidence="11" id="KW-0472">Membrane</keyword>
<dbReference type="InterPro" id="IPR005490">
    <property type="entry name" value="LD_TPept_cat_dom"/>
</dbReference>
<dbReference type="AlphaFoldDB" id="A0A1H9KR65"/>
<comment type="pathway">
    <text evidence="1 9">Cell wall biogenesis; peptidoglycan biosynthesis.</text>
</comment>
<evidence type="ECO:0000259" key="12">
    <source>
        <dbReference type="PROSITE" id="PS51782"/>
    </source>
</evidence>
<gene>
    <name evidence="14" type="ORF">SAMN05216362_14011</name>
</gene>
<feature type="region of interest" description="Disordered" evidence="10">
    <location>
        <begin position="80"/>
        <end position="128"/>
    </location>
</feature>
<evidence type="ECO:0000256" key="3">
    <source>
        <dbReference type="ARBA" id="ARBA00022679"/>
    </source>
</evidence>
<evidence type="ECO:0000256" key="7">
    <source>
        <dbReference type="ARBA" id="ARBA00023316"/>
    </source>
</evidence>
<keyword evidence="5 9" id="KW-0133">Cell shape</keyword>
<keyword evidence="6 9" id="KW-0573">Peptidoglycan synthesis</keyword>
<dbReference type="PANTHER" id="PTHR30582">
    <property type="entry name" value="L,D-TRANSPEPTIDASE"/>
    <property type="match status" value="1"/>
</dbReference>
<feature type="domain" description="LysM" evidence="12">
    <location>
        <begin position="196"/>
        <end position="243"/>
    </location>
</feature>
<dbReference type="Proteomes" id="UP000199427">
    <property type="component" value="Unassembled WGS sequence"/>
</dbReference>
<dbReference type="PANTHER" id="PTHR30582:SF4">
    <property type="entry name" value="L,D-TRANSPEPTIDASE YQJB-RELATED"/>
    <property type="match status" value="1"/>
</dbReference>
<accession>A0A1H9KR65</accession>
<dbReference type="PROSITE" id="PS52029">
    <property type="entry name" value="LD_TPASE"/>
    <property type="match status" value="1"/>
</dbReference>
<keyword evidence="11" id="KW-1133">Transmembrane helix</keyword>
<dbReference type="CDD" id="cd16913">
    <property type="entry name" value="YkuD_like"/>
    <property type="match status" value="1"/>
</dbReference>
<evidence type="ECO:0000256" key="10">
    <source>
        <dbReference type="SAM" id="MobiDB-lite"/>
    </source>
</evidence>
<reference evidence="14 15" key="1">
    <citation type="submission" date="2016-10" db="EMBL/GenBank/DDBJ databases">
        <authorList>
            <person name="de Groot N.N."/>
        </authorList>
    </citation>
    <scope>NUCLEOTIDE SEQUENCE [LARGE SCALE GENOMIC DNA]</scope>
    <source>
        <strain evidence="14 15">DSM 21633</strain>
    </source>
</reference>
<feature type="active site" description="Nucleophile" evidence="9">
    <location>
        <position position="365"/>
    </location>
</feature>
<feature type="compositionally biased region" description="Acidic residues" evidence="10">
    <location>
        <begin position="118"/>
        <end position="127"/>
    </location>
</feature>
<dbReference type="Gene3D" id="2.40.440.10">
    <property type="entry name" value="L,D-transpeptidase catalytic domain-like"/>
    <property type="match status" value="1"/>
</dbReference>
<evidence type="ECO:0000256" key="5">
    <source>
        <dbReference type="ARBA" id="ARBA00022960"/>
    </source>
</evidence>
<feature type="active site" description="Proton donor/acceptor" evidence="9">
    <location>
        <position position="349"/>
    </location>
</feature>
<dbReference type="InterPro" id="IPR036779">
    <property type="entry name" value="LysM_dom_sf"/>
</dbReference>
<evidence type="ECO:0000259" key="13">
    <source>
        <dbReference type="PROSITE" id="PS52029"/>
    </source>
</evidence>
<dbReference type="GO" id="GO:0018104">
    <property type="term" value="P:peptidoglycan-protein cross-linking"/>
    <property type="evidence" value="ECO:0007669"/>
    <property type="project" value="TreeGrafter"/>
</dbReference>
<evidence type="ECO:0000256" key="11">
    <source>
        <dbReference type="SAM" id="Phobius"/>
    </source>
</evidence>
<dbReference type="InterPro" id="IPR050979">
    <property type="entry name" value="LD-transpeptidase"/>
</dbReference>
<keyword evidence="7 9" id="KW-0961">Cell wall biogenesis/degradation</keyword>
<dbReference type="Gene3D" id="3.10.350.10">
    <property type="entry name" value="LysM domain"/>
    <property type="match status" value="2"/>
</dbReference>